<evidence type="ECO:0000256" key="5">
    <source>
        <dbReference type="ARBA" id="ARBA00044757"/>
    </source>
</evidence>
<feature type="region of interest" description="Disordered" evidence="6">
    <location>
        <begin position="670"/>
        <end position="718"/>
    </location>
</feature>
<dbReference type="GO" id="GO:0030870">
    <property type="term" value="C:Mre11 complex"/>
    <property type="evidence" value="ECO:0007669"/>
    <property type="project" value="InterPro"/>
</dbReference>
<evidence type="ECO:0000256" key="1">
    <source>
        <dbReference type="ARBA" id="ARBA00004123"/>
    </source>
</evidence>
<evidence type="ECO:0000259" key="7">
    <source>
        <dbReference type="PROSITE" id="PS50006"/>
    </source>
</evidence>
<feature type="compositionally biased region" description="Acidic residues" evidence="6">
    <location>
        <begin position="350"/>
        <end position="362"/>
    </location>
</feature>
<name>A0A9W6BFW6_9CHLO</name>
<proteinExistence type="inferred from homology"/>
<evidence type="ECO:0000256" key="4">
    <source>
        <dbReference type="ARBA" id="ARBA00023242"/>
    </source>
</evidence>
<feature type="region of interest" description="Disordered" evidence="6">
    <location>
        <begin position="328"/>
        <end position="526"/>
    </location>
</feature>
<feature type="compositionally biased region" description="Low complexity" evidence="6">
    <location>
        <begin position="492"/>
        <end position="526"/>
    </location>
</feature>
<organism evidence="8 9">
    <name type="scientific">Pleodorina starrii</name>
    <dbReference type="NCBI Taxonomy" id="330485"/>
    <lineage>
        <taxon>Eukaryota</taxon>
        <taxon>Viridiplantae</taxon>
        <taxon>Chlorophyta</taxon>
        <taxon>core chlorophytes</taxon>
        <taxon>Chlorophyceae</taxon>
        <taxon>CS clade</taxon>
        <taxon>Chlamydomonadales</taxon>
        <taxon>Volvocaceae</taxon>
        <taxon>Pleodorina</taxon>
    </lineage>
</organism>
<sequence>MVWVIHVEIAGQRQPDRFLITAGDQEKPREVTVGRPPTKVDTRPDIVVPEKSVSKIHAVLHVSTTCDDGSAGNRLIITDRSRYGTTVNGQKMALGGSQQLVAGDVVQLAPRTHLIVEELPVEVAVHKQHPHLDEVREAAARAGARLAHVYDENTATHVLYDPEDVAWSALVQGALRGVPFAGLNWLYDIASAGLLTNSMPSPPPVSELLVMGQAAGRPPTRVRLPPPCGGAAWRGLLTGLTFGYSASWQDEGLAALLSELGGRVVERPQSQGAREGPAVVVVLEEGGGARSGSLGAEELLTALLTLGAAGVRQRIAAAAGVVASGSGRQAAPAAAPPQPEASQGPADSDMTQEAEEAEEAEEAAARGGEVVEQRPGPGPGPGPSSSTGLGTGPGLRSQGRAETSRLLPATVPSSSLAAGVGTGARAGGQPPLAAAGSAREAAVPGADGWLVAARHPEDANTQATTADGSEPPPESQAAHEDAPPTKRRRLTAAAGAAAQPGNGRPAAAPSAAAASAAPTAATTGAAPPVSLASRLAAAPPPASIHMSAKPLLLSPVPTKHEPQDDAPWMTQNPHGRGGGGGGGGGASRRSGAGLRGAAIVVNEVPTPPATAPQAMAAVLAPAGRGKGRAGKGGGGGGLDDTDLTAAKVEPPAPEVLDASAQVVLEADLFAPTPEQQLPPRCRSGSAEPLLLHTSADGGGGGAESGSDGGPGDVLPDFKQFRKQGGQLPAVRIARPLPVFLVDNFQRTEEAEAFLRWVGPELEPGWAGLGWLLPCRSVREGGTRGSQRASAGCFWLAALWGRGGDRCDGG</sequence>
<keyword evidence="4" id="KW-0539">Nucleus</keyword>
<comment type="caution">
    <text evidence="8">The sequence shown here is derived from an EMBL/GenBank/DDBJ whole genome shotgun (WGS) entry which is preliminary data.</text>
</comment>
<feature type="domain" description="FHA" evidence="7">
    <location>
        <begin position="31"/>
        <end position="92"/>
    </location>
</feature>
<dbReference type="InterPro" id="IPR000253">
    <property type="entry name" value="FHA_dom"/>
</dbReference>
<dbReference type="GO" id="GO:0007095">
    <property type="term" value="P:mitotic G2 DNA damage checkpoint signaling"/>
    <property type="evidence" value="ECO:0007669"/>
    <property type="project" value="InterPro"/>
</dbReference>
<reference evidence="8 9" key="1">
    <citation type="journal article" date="2023" name="Commun. Biol.">
        <title>Reorganization of the ancestral sex-determining regions during the evolution of trioecy in Pleodorina starrii.</title>
        <authorList>
            <person name="Takahashi K."/>
            <person name="Suzuki S."/>
            <person name="Kawai-Toyooka H."/>
            <person name="Yamamoto K."/>
            <person name="Hamaji T."/>
            <person name="Ootsuki R."/>
            <person name="Yamaguchi H."/>
            <person name="Kawachi M."/>
            <person name="Higashiyama T."/>
            <person name="Nozaki H."/>
        </authorList>
    </citation>
    <scope>NUCLEOTIDE SEQUENCE [LARGE SCALE GENOMIC DNA]</scope>
    <source>
        <strain evidence="8 9">NIES-4479</strain>
    </source>
</reference>
<dbReference type="Pfam" id="PF00498">
    <property type="entry name" value="FHA"/>
    <property type="match status" value="1"/>
</dbReference>
<dbReference type="SMART" id="SM00240">
    <property type="entry name" value="FHA"/>
    <property type="match status" value="1"/>
</dbReference>
<feature type="compositionally biased region" description="Gly residues" evidence="6">
    <location>
        <begin position="575"/>
        <end position="586"/>
    </location>
</feature>
<keyword evidence="2" id="KW-0227">DNA damage</keyword>
<keyword evidence="3" id="KW-0234">DNA repair</keyword>
<dbReference type="GO" id="GO:0000724">
    <property type="term" value="P:double-strand break repair via homologous recombination"/>
    <property type="evidence" value="ECO:0007669"/>
    <property type="project" value="TreeGrafter"/>
</dbReference>
<dbReference type="PROSITE" id="PS50006">
    <property type="entry name" value="FHA_DOMAIN"/>
    <property type="match status" value="1"/>
</dbReference>
<dbReference type="PANTHER" id="PTHR12162">
    <property type="entry name" value="NIBRIN-RELATED"/>
    <property type="match status" value="1"/>
</dbReference>
<evidence type="ECO:0000313" key="8">
    <source>
        <dbReference type="EMBL" id="GLC51023.1"/>
    </source>
</evidence>
<feature type="compositionally biased region" description="Gly residues" evidence="6">
    <location>
        <begin position="696"/>
        <end position="711"/>
    </location>
</feature>
<comment type="subcellular location">
    <subcellularLocation>
        <location evidence="1">Nucleus</location>
    </subcellularLocation>
</comment>
<dbReference type="Gene3D" id="2.60.200.20">
    <property type="match status" value="1"/>
</dbReference>
<evidence type="ECO:0000256" key="3">
    <source>
        <dbReference type="ARBA" id="ARBA00023204"/>
    </source>
</evidence>
<keyword evidence="9" id="KW-1185">Reference proteome</keyword>
<dbReference type="InterPro" id="IPR040227">
    <property type="entry name" value="Nibrin-rel"/>
</dbReference>
<dbReference type="AlphaFoldDB" id="A0A9W6BFW6"/>
<evidence type="ECO:0000313" key="9">
    <source>
        <dbReference type="Proteomes" id="UP001165080"/>
    </source>
</evidence>
<dbReference type="InterPro" id="IPR008984">
    <property type="entry name" value="SMAD_FHA_dom_sf"/>
</dbReference>
<evidence type="ECO:0000256" key="2">
    <source>
        <dbReference type="ARBA" id="ARBA00022763"/>
    </source>
</evidence>
<dbReference type="Proteomes" id="UP001165080">
    <property type="component" value="Unassembled WGS sequence"/>
</dbReference>
<gene>
    <name evidence="8" type="primary">PLESTB000914</name>
    <name evidence="8" type="ORF">PLESTB_000457600</name>
</gene>
<feature type="region of interest" description="Disordered" evidence="6">
    <location>
        <begin position="554"/>
        <end position="591"/>
    </location>
</feature>
<dbReference type="SUPFAM" id="SSF49879">
    <property type="entry name" value="SMAD/FHA domain"/>
    <property type="match status" value="1"/>
</dbReference>
<dbReference type="PANTHER" id="PTHR12162:SF0">
    <property type="entry name" value="NIBRIN"/>
    <property type="match status" value="1"/>
</dbReference>
<comment type="similarity">
    <text evidence="5">Belongs to the Nibrin family.</text>
</comment>
<protein>
    <recommendedName>
        <fullName evidence="7">FHA domain-containing protein</fullName>
    </recommendedName>
</protein>
<evidence type="ECO:0000256" key="6">
    <source>
        <dbReference type="SAM" id="MobiDB-lite"/>
    </source>
</evidence>
<accession>A0A9W6BFW6</accession>
<dbReference type="EMBL" id="BRXU01000004">
    <property type="protein sequence ID" value="GLC51023.1"/>
    <property type="molecule type" value="Genomic_DNA"/>
</dbReference>
<dbReference type="GO" id="GO:0003684">
    <property type="term" value="F:damaged DNA binding"/>
    <property type="evidence" value="ECO:0007669"/>
    <property type="project" value="TreeGrafter"/>
</dbReference>